<dbReference type="SUPFAM" id="SSF117856">
    <property type="entry name" value="AF0104/ALDC/Ptd012-like"/>
    <property type="match status" value="1"/>
</dbReference>
<dbReference type="GO" id="GO:0003677">
    <property type="term" value="F:DNA binding"/>
    <property type="evidence" value="ECO:0007669"/>
    <property type="project" value="UniProtKB-KW"/>
</dbReference>
<evidence type="ECO:0000313" key="3">
    <source>
        <dbReference type="Proteomes" id="UP000565078"/>
    </source>
</evidence>
<dbReference type="Proteomes" id="UP000565078">
    <property type="component" value="Unassembled WGS sequence"/>
</dbReference>
<dbReference type="Pfam" id="PF03479">
    <property type="entry name" value="PCC"/>
    <property type="match status" value="1"/>
</dbReference>
<dbReference type="AlphaFoldDB" id="A0A7J4J1P2"/>
<reference evidence="3" key="1">
    <citation type="journal article" date="2020" name="bioRxiv">
        <title>A rank-normalized archaeal taxonomy based on genome phylogeny resolves widespread incomplete and uneven classifications.</title>
        <authorList>
            <person name="Rinke C."/>
            <person name="Chuvochina M."/>
            <person name="Mussig A.J."/>
            <person name="Chaumeil P.-A."/>
            <person name="Waite D.W."/>
            <person name="Whitman W.B."/>
            <person name="Parks D.H."/>
            <person name="Hugenholtz P."/>
        </authorList>
    </citation>
    <scope>NUCLEOTIDE SEQUENCE [LARGE SCALE GENOMIC DNA]</scope>
</reference>
<keyword evidence="2" id="KW-0238">DNA-binding</keyword>
<evidence type="ECO:0000313" key="2">
    <source>
        <dbReference type="EMBL" id="HIH10325.1"/>
    </source>
</evidence>
<accession>A0A7J4J1P2</accession>
<evidence type="ECO:0000259" key="1">
    <source>
        <dbReference type="Pfam" id="PF03479"/>
    </source>
</evidence>
<dbReference type="EMBL" id="DUGC01000108">
    <property type="protein sequence ID" value="HIH10325.1"/>
    <property type="molecule type" value="Genomic_DNA"/>
</dbReference>
<name>A0A7J4J1P2_9ARCH</name>
<comment type="caution">
    <text evidence="2">The sequence shown here is derived from an EMBL/GenBank/DDBJ whole genome shotgun (WGS) entry which is preliminary data.</text>
</comment>
<gene>
    <name evidence="2" type="ORF">HA254_06710</name>
</gene>
<sequence length="129" mass="14212">MPHIDAQLFKKKGVRKTLTLELDDGDSILDCIKSALAEHNIKEANVESAEGTFKDGVINFFERNSYGTADLKGHQVMRVSGIFKLSYGDLYGTMKISTFDKPPLQGTFVKGHANAGFKLALSFVELVDN</sequence>
<organism evidence="2 3">
    <name type="scientific">Candidatus Iainarchaeum sp</name>
    <dbReference type="NCBI Taxonomy" id="3101447"/>
    <lineage>
        <taxon>Archaea</taxon>
        <taxon>Candidatus Iainarchaeota</taxon>
        <taxon>Candidatus Iainarchaeia</taxon>
        <taxon>Candidatus Iainarchaeales</taxon>
        <taxon>Candidatus Iainarchaeaceae</taxon>
        <taxon>Candidatus Iainarchaeum</taxon>
    </lineage>
</organism>
<feature type="domain" description="PPC" evidence="1">
    <location>
        <begin position="17"/>
        <end position="126"/>
    </location>
</feature>
<proteinExistence type="predicted"/>
<dbReference type="InterPro" id="IPR005175">
    <property type="entry name" value="PPC_dom"/>
</dbReference>
<dbReference type="Gene3D" id="3.30.1330.80">
    <property type="entry name" value="Hypothetical protein, similar to alpha- acetolactate decarboxylase, domain 2"/>
    <property type="match status" value="1"/>
</dbReference>
<protein>
    <submittedName>
        <fullName evidence="2">DNA-binding protein</fullName>
    </submittedName>
</protein>